<protein>
    <submittedName>
        <fullName evidence="1">Uncharacterized protein</fullName>
    </submittedName>
</protein>
<evidence type="ECO:0000313" key="1">
    <source>
        <dbReference type="EMBL" id="AIF00664.1"/>
    </source>
</evidence>
<dbReference type="AlphaFoldDB" id="A0A075GAI9"/>
<dbReference type="EMBL" id="KF900598">
    <property type="protein sequence ID" value="AIF00664.1"/>
    <property type="molecule type" value="Genomic_DNA"/>
</dbReference>
<proteinExistence type="predicted"/>
<sequence>MTTSGKTSFGDYLHVLWIKPSFFVLRDHTRLCFSFVSFWHRILYSFMIFNIGKQDELRLIGYVMLK</sequence>
<accession>A0A075GAI9</accession>
<reference evidence="1" key="1">
    <citation type="journal article" date="2014" name="Genome Biol. Evol.">
        <title>Pangenome evidence for extensive interdomain horizontal transfer affecting lineage core and shell genes in uncultured planktonic thaumarchaeota and euryarchaeota.</title>
        <authorList>
            <person name="Deschamps P."/>
            <person name="Zivanovic Y."/>
            <person name="Moreira D."/>
            <person name="Rodriguez-Valera F."/>
            <person name="Lopez-Garcia P."/>
        </authorList>
    </citation>
    <scope>NUCLEOTIDE SEQUENCE</scope>
</reference>
<name>A0A075GAI9_9ARCH</name>
<organism evidence="1">
    <name type="scientific">uncultured marine thaumarchaeote KM3_136_D12</name>
    <dbReference type="NCBI Taxonomy" id="1456005"/>
    <lineage>
        <taxon>Archaea</taxon>
        <taxon>Nitrososphaerota</taxon>
        <taxon>environmental samples</taxon>
    </lineage>
</organism>